<keyword evidence="2" id="KW-1185">Reference proteome</keyword>
<protein>
    <submittedName>
        <fullName evidence="1">Uncharacterized protein</fullName>
    </submittedName>
</protein>
<evidence type="ECO:0000313" key="1">
    <source>
        <dbReference type="EMBL" id="GAK97479.1"/>
    </source>
</evidence>
<organism evidence="1 2">
    <name type="scientific">Nonlabens tegetincola</name>
    <dbReference type="NCBI Taxonomy" id="323273"/>
    <lineage>
        <taxon>Bacteria</taxon>
        <taxon>Pseudomonadati</taxon>
        <taxon>Bacteroidota</taxon>
        <taxon>Flavobacteriia</taxon>
        <taxon>Flavobacteriales</taxon>
        <taxon>Flavobacteriaceae</taxon>
        <taxon>Nonlabens</taxon>
    </lineage>
</organism>
<dbReference type="Proteomes" id="UP000029221">
    <property type="component" value="Unassembled WGS sequence"/>
</dbReference>
<comment type="caution">
    <text evidence="1">The sequence shown here is derived from an EMBL/GenBank/DDBJ whole genome shotgun (WGS) entry which is preliminary data.</text>
</comment>
<dbReference type="STRING" id="319236.BST91_05630"/>
<accession>A0A090Q354</accession>
<evidence type="ECO:0000313" key="2">
    <source>
        <dbReference type="Proteomes" id="UP000029221"/>
    </source>
</evidence>
<dbReference type="EMBL" id="BBML01000006">
    <property type="protein sequence ID" value="GAK97479.1"/>
    <property type="molecule type" value="Genomic_DNA"/>
</dbReference>
<dbReference type="RefSeq" id="WP_152557422.1">
    <property type="nucleotide sequence ID" value="NZ_BBML01000006.1"/>
</dbReference>
<proteinExistence type="predicted"/>
<dbReference type="AlphaFoldDB" id="A0A090Q354"/>
<name>A0A090Q354_9FLAO</name>
<gene>
    <name evidence="1" type="ORF">JCM19294_15</name>
</gene>
<reference evidence="1" key="1">
    <citation type="journal article" date="2014" name="Genome Announc.">
        <title>Draft Genome Sequences of Marine Flavobacterium Nonlabens Strains NR17, NR24, NR27, NR32, NR33, and Ara13.</title>
        <authorList>
            <person name="Nakanishi M."/>
            <person name="Meirelles P."/>
            <person name="Suzuki R."/>
            <person name="Takatani N."/>
            <person name="Mino S."/>
            <person name="Suda W."/>
            <person name="Oshima K."/>
            <person name="Hattori M."/>
            <person name="Ohkuma M."/>
            <person name="Hosokawa M."/>
            <person name="Miyashita K."/>
            <person name="Thompson F.L."/>
            <person name="Niwa A."/>
            <person name="Sawabe T."/>
            <person name="Sawabe T."/>
        </authorList>
    </citation>
    <scope>NUCLEOTIDE SEQUENCE [LARGE SCALE GENOMIC DNA]</scope>
    <source>
        <strain evidence="1">JCM 19294</strain>
    </source>
</reference>
<sequence length="168" mass="20143">MNIDELAIKERNLYSSMKELGGTIEEKSDKAVYFGITKKYREIHQEYSRLAKSDLEALKRGLFLTWYSIAEPTYLTGIAELDEESEERIIKVLDRRLKINNTDFELDWMLDYYSDWDYVFESFTDFKNFQNRLKSKSKTELPNEIDRITMEHRGQMGVYWNSLTRFNK</sequence>